<proteinExistence type="predicted"/>
<accession>A0ABT0A594</accession>
<keyword evidence="1" id="KW-0732">Signal</keyword>
<evidence type="ECO:0000313" key="2">
    <source>
        <dbReference type="EMBL" id="MCJ0826139.1"/>
    </source>
</evidence>
<name>A0ABT0A594_9GAMM</name>
<feature type="signal peptide" evidence="1">
    <location>
        <begin position="1"/>
        <end position="32"/>
    </location>
</feature>
<feature type="chain" id="PRO_5046860259" description="WD40 repeat protein" evidence="1">
    <location>
        <begin position="33"/>
        <end position="404"/>
    </location>
</feature>
<evidence type="ECO:0000313" key="3">
    <source>
        <dbReference type="Proteomes" id="UP001165423"/>
    </source>
</evidence>
<dbReference type="InterPro" id="IPR023296">
    <property type="entry name" value="Glyco_hydro_beta-prop_sf"/>
</dbReference>
<dbReference type="Proteomes" id="UP001165423">
    <property type="component" value="Unassembled WGS sequence"/>
</dbReference>
<keyword evidence="3" id="KW-1185">Reference proteome</keyword>
<dbReference type="Gene3D" id="2.115.10.20">
    <property type="entry name" value="Glycosyl hydrolase domain, family 43"/>
    <property type="match status" value="1"/>
</dbReference>
<gene>
    <name evidence="2" type="ORF">MQC88_09290</name>
</gene>
<comment type="caution">
    <text evidence="2">The sequence shown here is derived from an EMBL/GenBank/DDBJ whole genome shotgun (WGS) entry which is preliminary data.</text>
</comment>
<organism evidence="2 3">
    <name type="scientific">Cognatiluteimonas sedimenti</name>
    <dbReference type="NCBI Taxonomy" id="2927791"/>
    <lineage>
        <taxon>Bacteria</taxon>
        <taxon>Pseudomonadati</taxon>
        <taxon>Pseudomonadota</taxon>
        <taxon>Gammaproteobacteria</taxon>
        <taxon>Lysobacterales</taxon>
        <taxon>Lysobacteraceae</taxon>
        <taxon>Cognatiluteimonas</taxon>
    </lineage>
</organism>
<reference evidence="2 3" key="1">
    <citation type="submission" date="2022-03" db="EMBL/GenBank/DDBJ databases">
        <title>Luteimonas soily sp. nov., a novel bacterium isolated from the soil.</title>
        <authorList>
            <person name="Zhang X."/>
        </authorList>
    </citation>
    <scope>NUCLEOTIDE SEQUENCE [LARGE SCALE GENOMIC DNA]</scope>
    <source>
        <strain evidence="2 3">50</strain>
    </source>
</reference>
<sequence length="404" mass="44193">MHALATVRALWRPVLALGMALATGLAAPAARAQVNESVVVARAELIDPEISQARAMITWVDKAGGLWLAGIDRDTGMLLPRGGKGVLLDADAMRTSDFDIVSNGPEWISTASGEQVVYTKFLAGKPHQLRYARLALARQLASGAWSNGYVDAKRPRNTPYASHDAQDPMPRISYVDAAGNHYWRNLFDPSSETRVTGYPPSLYFSLRFVANTRAAAFAAPVDGVSQVFLYWLDQDHAEQITFDDGQKDLHSRPWIWQAPEFGGAYVLATVVDDTELRLYVLPPGGSPGDWAVTGSIRTPERGVINSPEPFVHNGKSYLLFTASKPPATYPSTIFLAGIDEAAPVPLQLTPDVPLRIRTDPEVFVANDGPYIYYNRAVIVGDGDQYCLPCNEGWYRTYTGLPPAQ</sequence>
<dbReference type="EMBL" id="JALGCL010000003">
    <property type="protein sequence ID" value="MCJ0826139.1"/>
    <property type="molecule type" value="Genomic_DNA"/>
</dbReference>
<protein>
    <recommendedName>
        <fullName evidence="4">WD40 repeat protein</fullName>
    </recommendedName>
</protein>
<evidence type="ECO:0008006" key="4">
    <source>
        <dbReference type="Google" id="ProtNLM"/>
    </source>
</evidence>
<evidence type="ECO:0000256" key="1">
    <source>
        <dbReference type="SAM" id="SignalP"/>
    </source>
</evidence>
<dbReference type="RefSeq" id="WP_243321361.1">
    <property type="nucleotide sequence ID" value="NZ_JALGCL010000003.1"/>
</dbReference>